<dbReference type="InterPro" id="IPR036188">
    <property type="entry name" value="FAD/NAD-bd_sf"/>
</dbReference>
<dbReference type="InterPro" id="IPR012132">
    <property type="entry name" value="GMC_OxRdtase"/>
</dbReference>
<dbReference type="SUPFAM" id="SSF51905">
    <property type="entry name" value="FAD/NAD(P)-binding domain"/>
    <property type="match status" value="1"/>
</dbReference>
<organism evidence="4 5">
    <name type="scientific">Mycena sanguinolenta</name>
    <dbReference type="NCBI Taxonomy" id="230812"/>
    <lineage>
        <taxon>Eukaryota</taxon>
        <taxon>Fungi</taxon>
        <taxon>Dikarya</taxon>
        <taxon>Basidiomycota</taxon>
        <taxon>Agaricomycotina</taxon>
        <taxon>Agaricomycetes</taxon>
        <taxon>Agaricomycetidae</taxon>
        <taxon>Agaricales</taxon>
        <taxon>Marasmiineae</taxon>
        <taxon>Mycenaceae</taxon>
        <taxon>Mycena</taxon>
    </lineage>
</organism>
<comment type="cofactor">
    <cofactor evidence="1">
        <name>FAD</name>
        <dbReference type="ChEBI" id="CHEBI:57692"/>
    </cofactor>
</comment>
<accession>A0A8H6ZDM0</accession>
<dbReference type="GO" id="GO:0016614">
    <property type="term" value="F:oxidoreductase activity, acting on CH-OH group of donors"/>
    <property type="evidence" value="ECO:0007669"/>
    <property type="project" value="InterPro"/>
</dbReference>
<dbReference type="InterPro" id="IPR007867">
    <property type="entry name" value="GMC_OxRtase_C"/>
</dbReference>
<reference evidence="4" key="1">
    <citation type="submission" date="2020-05" db="EMBL/GenBank/DDBJ databases">
        <title>Mycena genomes resolve the evolution of fungal bioluminescence.</title>
        <authorList>
            <person name="Tsai I.J."/>
        </authorList>
    </citation>
    <scope>NUCLEOTIDE SEQUENCE</scope>
    <source>
        <strain evidence="4">160909Yilan</strain>
    </source>
</reference>
<evidence type="ECO:0000313" key="4">
    <source>
        <dbReference type="EMBL" id="KAF7375554.1"/>
    </source>
</evidence>
<dbReference type="EMBL" id="JACAZH010000002">
    <property type="protein sequence ID" value="KAF7375554.1"/>
    <property type="molecule type" value="Genomic_DNA"/>
</dbReference>
<keyword evidence="5" id="KW-1185">Reference proteome</keyword>
<comment type="similarity">
    <text evidence="2">Belongs to the GMC oxidoreductase family.</text>
</comment>
<dbReference type="PANTHER" id="PTHR11552:SF147">
    <property type="entry name" value="CHOLINE DEHYDROGENASE, MITOCHONDRIAL"/>
    <property type="match status" value="1"/>
</dbReference>
<dbReference type="OrthoDB" id="269227at2759"/>
<comment type="caution">
    <text evidence="4">The sequence shown here is derived from an EMBL/GenBank/DDBJ whole genome shotgun (WGS) entry which is preliminary data.</text>
</comment>
<proteinExistence type="inferred from homology"/>
<dbReference type="PANTHER" id="PTHR11552">
    <property type="entry name" value="GLUCOSE-METHANOL-CHOLINE GMC OXIDOREDUCTASE"/>
    <property type="match status" value="1"/>
</dbReference>
<feature type="domain" description="Glucose-methanol-choline oxidoreductase C-terminal" evidence="3">
    <location>
        <begin position="19"/>
        <end position="60"/>
    </location>
</feature>
<gene>
    <name evidence="4" type="ORF">MSAN_00443600</name>
</gene>
<dbReference type="Gene3D" id="3.50.50.60">
    <property type="entry name" value="FAD/NAD(P)-binding domain"/>
    <property type="match status" value="1"/>
</dbReference>
<dbReference type="Proteomes" id="UP000623467">
    <property type="component" value="Unassembled WGS sequence"/>
</dbReference>
<name>A0A8H6ZDM0_9AGAR</name>
<dbReference type="Pfam" id="PF05199">
    <property type="entry name" value="GMC_oxred_C"/>
    <property type="match status" value="1"/>
</dbReference>
<dbReference type="GO" id="GO:0050660">
    <property type="term" value="F:flavin adenine dinucleotide binding"/>
    <property type="evidence" value="ECO:0007669"/>
    <property type="project" value="InterPro"/>
</dbReference>
<evidence type="ECO:0000313" key="5">
    <source>
        <dbReference type="Proteomes" id="UP000623467"/>
    </source>
</evidence>
<evidence type="ECO:0000256" key="2">
    <source>
        <dbReference type="ARBA" id="ARBA00010790"/>
    </source>
</evidence>
<protein>
    <submittedName>
        <fullName evidence="4">Choline dehydrogenase, mitochondrial</fullName>
    </submittedName>
</protein>
<dbReference type="AlphaFoldDB" id="A0A8H6ZDM0"/>
<evidence type="ECO:0000256" key="1">
    <source>
        <dbReference type="ARBA" id="ARBA00001974"/>
    </source>
</evidence>
<evidence type="ECO:0000259" key="3">
    <source>
        <dbReference type="Pfam" id="PF05199"/>
    </source>
</evidence>
<sequence length="89" mass="9365">MLARYSTPSERPACPLRAPAFGVVDPDLVVKGISGLRIADASILPIVPSAHTQVPTYIVGERAADLVKATYGLNDVIVPCSFTDQSNGI</sequence>